<keyword evidence="4" id="KW-1185">Reference proteome</keyword>
<accession>A0A8J6ATF1</accession>
<dbReference type="GO" id="GO:0008518">
    <property type="term" value="F:folate:monoatomic anion antiporter activity"/>
    <property type="evidence" value="ECO:0007669"/>
    <property type="project" value="TreeGrafter"/>
</dbReference>
<dbReference type="EMBL" id="JAGFMF010011677">
    <property type="protein sequence ID" value="KAG8516574.1"/>
    <property type="molecule type" value="Genomic_DNA"/>
</dbReference>
<dbReference type="PANTHER" id="PTHR10686">
    <property type="entry name" value="FOLATE TRANSPORTER"/>
    <property type="match status" value="1"/>
</dbReference>
<dbReference type="PANTHER" id="PTHR10686:SF12">
    <property type="entry name" value="REDUCED FOLATE TRANSPORTER"/>
    <property type="match status" value="1"/>
</dbReference>
<dbReference type="GO" id="GO:0016323">
    <property type="term" value="C:basolateral plasma membrane"/>
    <property type="evidence" value="ECO:0007669"/>
    <property type="project" value="TreeGrafter"/>
</dbReference>
<evidence type="ECO:0000313" key="3">
    <source>
        <dbReference type="EMBL" id="KAG8516574.1"/>
    </source>
</evidence>
<feature type="compositionally biased region" description="Gly residues" evidence="2">
    <location>
        <begin position="140"/>
        <end position="150"/>
    </location>
</feature>
<name>A0A8J6ATF1_GALPY</name>
<comment type="similarity">
    <text evidence="1">Belongs to the reduced folate carrier (RFC) transporter (TC 2.A.48) family.</text>
</comment>
<evidence type="ECO:0000313" key="4">
    <source>
        <dbReference type="Proteomes" id="UP000700334"/>
    </source>
</evidence>
<evidence type="ECO:0000256" key="1">
    <source>
        <dbReference type="ARBA" id="ARBA00005773"/>
    </source>
</evidence>
<evidence type="ECO:0000256" key="2">
    <source>
        <dbReference type="SAM" id="MobiDB-lite"/>
    </source>
</evidence>
<dbReference type="GO" id="GO:0016324">
    <property type="term" value="C:apical plasma membrane"/>
    <property type="evidence" value="ECO:0007669"/>
    <property type="project" value="TreeGrafter"/>
</dbReference>
<gene>
    <name evidence="3" type="ORF">J0S82_007145</name>
</gene>
<feature type="compositionally biased region" description="Low complexity" evidence="2">
    <location>
        <begin position="250"/>
        <end position="264"/>
    </location>
</feature>
<dbReference type="GO" id="GO:0005542">
    <property type="term" value="F:folic acid binding"/>
    <property type="evidence" value="ECO:0007669"/>
    <property type="project" value="TreeGrafter"/>
</dbReference>
<protein>
    <submittedName>
        <fullName evidence="3">Folate transporter 1</fullName>
    </submittedName>
</protein>
<dbReference type="Proteomes" id="UP000700334">
    <property type="component" value="Unassembled WGS sequence"/>
</dbReference>
<feature type="region of interest" description="Disordered" evidence="2">
    <location>
        <begin position="72"/>
        <end position="93"/>
    </location>
</feature>
<organism evidence="3 4">
    <name type="scientific">Galemys pyrenaicus</name>
    <name type="common">Iberian desman</name>
    <name type="synonym">Pyrenean desman</name>
    <dbReference type="NCBI Taxonomy" id="202257"/>
    <lineage>
        <taxon>Eukaryota</taxon>
        <taxon>Metazoa</taxon>
        <taxon>Chordata</taxon>
        <taxon>Craniata</taxon>
        <taxon>Vertebrata</taxon>
        <taxon>Euteleostomi</taxon>
        <taxon>Mammalia</taxon>
        <taxon>Eutheria</taxon>
        <taxon>Laurasiatheria</taxon>
        <taxon>Eulipotyphla</taxon>
        <taxon>Talpidae</taxon>
        <taxon>Galemys</taxon>
    </lineage>
</organism>
<feature type="region of interest" description="Disordered" evidence="2">
    <location>
        <begin position="134"/>
        <end position="165"/>
    </location>
</feature>
<reference evidence="3" key="1">
    <citation type="journal article" date="2021" name="Evol. Appl.">
        <title>The genome of the Pyrenean desman and the effects of bottlenecks and inbreeding on the genomic landscape of an endangered species.</title>
        <authorList>
            <person name="Escoda L."/>
            <person name="Castresana J."/>
        </authorList>
    </citation>
    <scope>NUCLEOTIDE SEQUENCE</scope>
    <source>
        <strain evidence="3">IBE-C5619</strain>
    </source>
</reference>
<dbReference type="AlphaFoldDB" id="A0A8J6ATF1"/>
<dbReference type="GO" id="GO:0098838">
    <property type="term" value="P:folate transmembrane transport"/>
    <property type="evidence" value="ECO:0007669"/>
    <property type="project" value="TreeGrafter"/>
</dbReference>
<dbReference type="Pfam" id="PF01770">
    <property type="entry name" value="Folate_carrier"/>
    <property type="match status" value="1"/>
</dbReference>
<dbReference type="InterPro" id="IPR002666">
    <property type="entry name" value="Folate_carrier"/>
</dbReference>
<feature type="region of interest" description="Disordered" evidence="2">
    <location>
        <begin position="185"/>
        <end position="281"/>
    </location>
</feature>
<sequence>MLGCGPSCLRWPFPLTCGPLAGTLPPARASAGAPGPRGLGLHVAGWPLSAAWRGRGPPAQSALGALQPRGLASMVPSEKPEEPAEPAGPGPGREQRAWRCLAGYLCFYGFMVQLRPGESFITPYLLSEEKNFTRQQARGPGRGPGDGAEPGRGPAAPAPPGPESIWRGARASALLATALPLPAAGLGRPAAASRDPGVRRGCAAPAHQAQGLGEEVQLEREDARVPSPGLRSPGQVVLGAPWPSSAAADRPPGSRGSRPSGSARRGVRPRRPPGAQQKGRVAAWGLPQRGLRRSSGLGRVHVLLGPAGRHPPGPCPTLAPTVSGRPACPCPCRDSTRSGPAWAWGALAHWPSLGTAPRHPTSPLERVVWPAASWAADRAQPCGVGGLDAVWGCSVEAGREAA</sequence>
<proteinExistence type="inferred from homology"/>
<dbReference type="OrthoDB" id="18814at2759"/>
<comment type="caution">
    <text evidence="3">The sequence shown here is derived from an EMBL/GenBank/DDBJ whole genome shotgun (WGS) entry which is preliminary data.</text>
</comment>